<protein>
    <submittedName>
        <fullName evidence="3">Lipoprotein LpqB</fullName>
    </submittedName>
</protein>
<dbReference type="Pfam" id="PF10647">
    <property type="entry name" value="Gmad1"/>
    <property type="match status" value="1"/>
</dbReference>
<feature type="domain" description="GerMN" evidence="2">
    <location>
        <begin position="229"/>
        <end position="327"/>
    </location>
</feature>
<accession>A0A9W4ED50</accession>
<keyword evidence="3" id="KW-0449">Lipoprotein</keyword>
<dbReference type="InterPro" id="IPR019606">
    <property type="entry name" value="GerMN"/>
</dbReference>
<keyword evidence="4" id="KW-1185">Reference proteome</keyword>
<dbReference type="InterPro" id="IPR059026">
    <property type="entry name" value="LpqB_N"/>
</dbReference>
<comment type="caution">
    <text evidence="3">The sequence shown here is derived from an EMBL/GenBank/DDBJ whole genome shotgun (WGS) entry which is preliminary data.</text>
</comment>
<gene>
    <name evidence="3" type="primary">lpqB</name>
    <name evidence="3" type="ORF">SBRY_150005</name>
</gene>
<feature type="region of interest" description="Disordered" evidence="1">
    <location>
        <begin position="109"/>
        <end position="128"/>
    </location>
</feature>
<evidence type="ECO:0000313" key="3">
    <source>
        <dbReference type="EMBL" id="CAG7622636.1"/>
    </source>
</evidence>
<evidence type="ECO:0000313" key="4">
    <source>
        <dbReference type="Proteomes" id="UP001153328"/>
    </source>
</evidence>
<organism evidence="3 4">
    <name type="scientific">Actinacidiphila bryophytorum</name>
    <dbReference type="NCBI Taxonomy" id="1436133"/>
    <lineage>
        <taxon>Bacteria</taxon>
        <taxon>Bacillati</taxon>
        <taxon>Actinomycetota</taxon>
        <taxon>Actinomycetes</taxon>
        <taxon>Kitasatosporales</taxon>
        <taxon>Streptomycetaceae</taxon>
        <taxon>Actinacidiphila</taxon>
    </lineage>
</organism>
<evidence type="ECO:0000256" key="1">
    <source>
        <dbReference type="SAM" id="MobiDB-lite"/>
    </source>
</evidence>
<evidence type="ECO:0000259" key="2">
    <source>
        <dbReference type="SMART" id="SM00909"/>
    </source>
</evidence>
<dbReference type="RefSeq" id="WP_205048328.1">
    <property type="nucleotide sequence ID" value="NZ_CAJVAX010000007.1"/>
</dbReference>
<dbReference type="Proteomes" id="UP001153328">
    <property type="component" value="Unassembled WGS sequence"/>
</dbReference>
<dbReference type="EMBL" id="CAJVAX010000007">
    <property type="protein sequence ID" value="CAG7622636.1"/>
    <property type="molecule type" value="Genomic_DNA"/>
</dbReference>
<dbReference type="Pfam" id="PF10646">
    <property type="entry name" value="Germane"/>
    <property type="match status" value="1"/>
</dbReference>
<dbReference type="SUPFAM" id="SSF82171">
    <property type="entry name" value="DPP6 N-terminal domain-like"/>
    <property type="match status" value="1"/>
</dbReference>
<sequence length="615" mass="64285">MRVLGGRALRSLRGGALPLGAALLLAGCASMPSSGEVRKVDNGQQADADAQVRVFGIPPHAGETPAEIVSGFFEATTSGEPDFATAKKYLTPTFKNQWDPLAKITVLASGPQSDGGTDADTGPGPKGGTSTVVAVSGMTAAKVDAKHAYQPADGTFHTSVHLVKQGTEWRIDRLDDGLILSASDFRRIYHSVNMYYFADLGPDARRSGASQQTLVADPVYLRQQQTDSLTSIVSALLDGPTNWLAPVVDTAVPPRAQLSSKGTGPGVTVDDSQHLRVRLSSAADRLGHEQCMRLAAQLFATVQGQASAKLASAEVQRDDGATICSLPSSQALAPTNLVGTGAGRYFIGAEQHQLYELVGEGTSANPVRGPFGSDKADLASVAVRRDEQVAAGVKTDGRHLVVGPLVDGATWQVSQLASTAQDPKNGLSAPSWDGLDDLWVADRNPAVSRLYVLHNGVGTPTQVDVPMLDGRVESLRVASDGVRMVLVVDHDGVKTLQLGLIRRGGTADKPQFSVTDLRDLTPTGETVSSVSWAGASRLVVLGTDIGGGGQQIQYVSTDGSAAPALESIGEAVSVAASEDPSRPLLASYNGSVYWLPDDSNWKRANPKGGSPVYPG</sequence>
<dbReference type="InterPro" id="IPR018910">
    <property type="entry name" value="LpqB_C"/>
</dbReference>
<proteinExistence type="predicted"/>
<feature type="compositionally biased region" description="Low complexity" evidence="1">
    <location>
        <begin position="114"/>
        <end position="123"/>
    </location>
</feature>
<reference evidence="3" key="1">
    <citation type="submission" date="2021-06" db="EMBL/GenBank/DDBJ databases">
        <authorList>
            <person name="Arsene-Ploetze F."/>
        </authorList>
    </citation>
    <scope>NUCLEOTIDE SEQUENCE</scope>
    <source>
        <strain evidence="3">SBRY1</strain>
    </source>
</reference>
<name>A0A9W4ED50_9ACTN</name>
<dbReference type="AlphaFoldDB" id="A0A9W4ED50"/>
<dbReference type="PROSITE" id="PS51257">
    <property type="entry name" value="PROKAR_LIPOPROTEIN"/>
    <property type="match status" value="1"/>
</dbReference>
<dbReference type="SMART" id="SM00909">
    <property type="entry name" value="Germane"/>
    <property type="match status" value="1"/>
</dbReference>
<dbReference type="Pfam" id="PF25976">
    <property type="entry name" value="LpqB_N"/>
    <property type="match status" value="1"/>
</dbReference>